<protein>
    <submittedName>
        <fullName evidence="3">Flavin reductase</fullName>
    </submittedName>
</protein>
<name>A0A429X1I6_SIMTE</name>
<dbReference type="AlphaFoldDB" id="A0A429X1I6"/>
<reference evidence="3 4" key="1">
    <citation type="submission" date="2018-12" db="EMBL/GenBank/DDBJ databases">
        <authorList>
            <person name="Sun L."/>
            <person name="Chen Z."/>
        </authorList>
    </citation>
    <scope>NUCLEOTIDE SEQUENCE [LARGE SCALE GENOMIC DNA]</scope>
    <source>
        <strain evidence="3 4">LMG 29736</strain>
    </source>
</reference>
<evidence type="ECO:0000256" key="1">
    <source>
        <dbReference type="ARBA" id="ARBA00023002"/>
    </source>
</evidence>
<organism evidence="3 4">
    <name type="scientific">Siminovitchia terrae</name>
    <name type="common">Bacillus terrae</name>
    <dbReference type="NCBI Taxonomy" id="1914933"/>
    <lineage>
        <taxon>Bacteria</taxon>
        <taxon>Bacillati</taxon>
        <taxon>Bacillota</taxon>
        <taxon>Bacilli</taxon>
        <taxon>Bacillales</taxon>
        <taxon>Bacillaceae</taxon>
        <taxon>Siminovitchia</taxon>
    </lineage>
</organism>
<dbReference type="GO" id="GO:0042602">
    <property type="term" value="F:riboflavin reductase (NADPH) activity"/>
    <property type="evidence" value="ECO:0007669"/>
    <property type="project" value="TreeGrafter"/>
</dbReference>
<evidence type="ECO:0000313" key="3">
    <source>
        <dbReference type="EMBL" id="RST57277.1"/>
    </source>
</evidence>
<dbReference type="InterPro" id="IPR050268">
    <property type="entry name" value="NADH-dep_flavin_reductase"/>
</dbReference>
<dbReference type="PANTHER" id="PTHR30466:SF1">
    <property type="entry name" value="FMN REDUCTASE (NADH) RUTF"/>
    <property type="match status" value="1"/>
</dbReference>
<dbReference type="SMART" id="SM00903">
    <property type="entry name" value="Flavin_Reduct"/>
    <property type="match status" value="1"/>
</dbReference>
<accession>A0A429X1I6</accession>
<comment type="caution">
    <text evidence="3">The sequence shown here is derived from an EMBL/GenBank/DDBJ whole genome shotgun (WGS) entry which is preliminary data.</text>
</comment>
<dbReference type="InterPro" id="IPR012349">
    <property type="entry name" value="Split_barrel_FMN-bd"/>
</dbReference>
<proteinExistence type="predicted"/>
<evidence type="ECO:0000313" key="4">
    <source>
        <dbReference type="Proteomes" id="UP000287296"/>
    </source>
</evidence>
<dbReference type="GO" id="GO:0010181">
    <property type="term" value="F:FMN binding"/>
    <property type="evidence" value="ECO:0007669"/>
    <property type="project" value="InterPro"/>
</dbReference>
<evidence type="ECO:0000259" key="2">
    <source>
        <dbReference type="SMART" id="SM00903"/>
    </source>
</evidence>
<dbReference type="EMBL" id="QYTW02000037">
    <property type="protein sequence ID" value="RST57277.1"/>
    <property type="molecule type" value="Genomic_DNA"/>
</dbReference>
<dbReference type="RefSeq" id="WP_120119492.1">
    <property type="nucleotide sequence ID" value="NZ_QYTW02000037.1"/>
</dbReference>
<gene>
    <name evidence="3" type="ORF">D5F11_023380</name>
</gene>
<dbReference type="Proteomes" id="UP000287296">
    <property type="component" value="Unassembled WGS sequence"/>
</dbReference>
<dbReference type="InterPro" id="IPR002563">
    <property type="entry name" value="Flavin_Rdtase-like_dom"/>
</dbReference>
<dbReference type="OrthoDB" id="9792858at2"/>
<feature type="domain" description="Flavin reductase like" evidence="2">
    <location>
        <begin position="10"/>
        <end position="150"/>
    </location>
</feature>
<sequence length="163" mass="18394">MDVRELRNSFGCFATGVTVVTWVNDEGQRRGITVNSFTSVSLDPALLLVSIDKRTKAFEELRNRPFVINVLSADQSAYAMQFAGRPQEDLVVEWEESTRGPRLKGASAHFECSPWAEYEGGDHLLFVGKIEGFSHSDREGLIFYRGRFFETEYKAILAGNKSF</sequence>
<keyword evidence="1" id="KW-0560">Oxidoreductase</keyword>
<dbReference type="Gene3D" id="2.30.110.10">
    <property type="entry name" value="Electron Transport, Fmn-binding Protein, Chain A"/>
    <property type="match status" value="1"/>
</dbReference>
<dbReference type="Pfam" id="PF01613">
    <property type="entry name" value="Flavin_Reduct"/>
    <property type="match status" value="1"/>
</dbReference>
<dbReference type="SUPFAM" id="SSF50475">
    <property type="entry name" value="FMN-binding split barrel"/>
    <property type="match status" value="1"/>
</dbReference>
<dbReference type="PANTHER" id="PTHR30466">
    <property type="entry name" value="FLAVIN REDUCTASE"/>
    <property type="match status" value="1"/>
</dbReference>